<dbReference type="SUPFAM" id="SSF48557">
    <property type="entry name" value="L-aspartase-like"/>
    <property type="match status" value="1"/>
</dbReference>
<dbReference type="EC" id="4.3.2.2" evidence="6 12"/>
<keyword evidence="9 12" id="KW-0456">Lyase</keyword>
<dbReference type="GO" id="GO:0004018">
    <property type="term" value="F:N6-(1,2-dicarboxyethyl)AMP AMP-lyase (fumarate-forming) activity"/>
    <property type="evidence" value="ECO:0007669"/>
    <property type="project" value="InterPro"/>
</dbReference>
<dbReference type="Pfam" id="PF10397">
    <property type="entry name" value="ADSL_C"/>
    <property type="match status" value="1"/>
</dbReference>
<dbReference type="UniPathway" id="UPA00075">
    <property type="reaction ID" value="UER00336"/>
</dbReference>
<comment type="catalytic activity">
    <reaction evidence="11 12">
        <text>N(6)-(1,2-dicarboxyethyl)-AMP = fumarate + AMP</text>
        <dbReference type="Rhea" id="RHEA:16853"/>
        <dbReference type="ChEBI" id="CHEBI:29806"/>
        <dbReference type="ChEBI" id="CHEBI:57567"/>
        <dbReference type="ChEBI" id="CHEBI:456215"/>
        <dbReference type="EC" id="4.3.2.2"/>
    </reaction>
</comment>
<evidence type="ECO:0000256" key="5">
    <source>
        <dbReference type="ARBA" id="ARBA00011668"/>
    </source>
</evidence>
<evidence type="ECO:0000256" key="6">
    <source>
        <dbReference type="ARBA" id="ARBA00012339"/>
    </source>
</evidence>
<proteinExistence type="inferred from homology"/>
<dbReference type="Gene3D" id="1.10.275.60">
    <property type="match status" value="1"/>
</dbReference>
<evidence type="ECO:0000256" key="8">
    <source>
        <dbReference type="ARBA" id="ARBA00022755"/>
    </source>
</evidence>
<comment type="subunit">
    <text evidence="5">Homotetramer. Residues from neighboring subunits contribute catalytic and substrate-binding residues to each active site.</text>
</comment>
<dbReference type="GO" id="GO:0044208">
    <property type="term" value="P:'de novo' AMP biosynthetic process"/>
    <property type="evidence" value="ECO:0007669"/>
    <property type="project" value="UniProtKB-UniPathway"/>
</dbReference>
<evidence type="ECO:0000256" key="11">
    <source>
        <dbReference type="ARBA" id="ARBA00047513"/>
    </source>
</evidence>
<dbReference type="CDD" id="cd03302">
    <property type="entry name" value="Adenylsuccinate_lyase_2"/>
    <property type="match status" value="1"/>
</dbReference>
<dbReference type="Pfam" id="PF00206">
    <property type="entry name" value="Lyase_1"/>
    <property type="match status" value="1"/>
</dbReference>
<dbReference type="Gene3D" id="1.10.40.30">
    <property type="entry name" value="Fumarase/aspartase (C-terminal domain)"/>
    <property type="match status" value="1"/>
</dbReference>
<accession>A0A0F4ZK54</accession>
<comment type="catalytic activity">
    <reaction evidence="1 12">
        <text>(2S)-2-[5-amino-1-(5-phospho-beta-D-ribosyl)imidazole-4-carboxamido]succinate = 5-amino-1-(5-phospho-beta-D-ribosyl)imidazole-4-carboxamide + fumarate</text>
        <dbReference type="Rhea" id="RHEA:23920"/>
        <dbReference type="ChEBI" id="CHEBI:29806"/>
        <dbReference type="ChEBI" id="CHEBI:58443"/>
        <dbReference type="ChEBI" id="CHEBI:58475"/>
        <dbReference type="EC" id="4.3.2.2"/>
    </reaction>
</comment>
<evidence type="ECO:0000256" key="10">
    <source>
        <dbReference type="ARBA" id="ARBA00030717"/>
    </source>
</evidence>
<reference evidence="14 15" key="1">
    <citation type="submission" date="2015-03" db="EMBL/GenBank/DDBJ databases">
        <authorList>
            <person name="Radwan O."/>
            <person name="Al-Naeli F.A."/>
            <person name="Rendon G.A."/>
            <person name="Fields C."/>
        </authorList>
    </citation>
    <scope>NUCLEOTIDE SEQUENCE [LARGE SCALE GENOMIC DNA]</scope>
    <source>
        <strain evidence="14">CR-DP1</strain>
    </source>
</reference>
<dbReference type="EMBL" id="LAEV01000371">
    <property type="protein sequence ID" value="KKA30506.1"/>
    <property type="molecule type" value="Genomic_DNA"/>
</dbReference>
<dbReference type="InterPro" id="IPR000362">
    <property type="entry name" value="Fumarate_lyase_fam"/>
</dbReference>
<dbReference type="AlphaFoldDB" id="A0A0F4ZK54"/>
<organism evidence="14 15">
    <name type="scientific">Thielaviopsis punctulata</name>
    <dbReference type="NCBI Taxonomy" id="72032"/>
    <lineage>
        <taxon>Eukaryota</taxon>
        <taxon>Fungi</taxon>
        <taxon>Dikarya</taxon>
        <taxon>Ascomycota</taxon>
        <taxon>Pezizomycotina</taxon>
        <taxon>Sordariomycetes</taxon>
        <taxon>Hypocreomycetidae</taxon>
        <taxon>Microascales</taxon>
        <taxon>Ceratocystidaceae</taxon>
        <taxon>Thielaviopsis</taxon>
    </lineage>
</organism>
<dbReference type="InterPro" id="IPR022761">
    <property type="entry name" value="Fumarate_lyase_N"/>
</dbReference>
<dbReference type="FunFam" id="1.10.275.60:FF:000001">
    <property type="entry name" value="Adenylosuccinate lyase"/>
    <property type="match status" value="1"/>
</dbReference>
<dbReference type="InterPro" id="IPR004769">
    <property type="entry name" value="Pur_lyase"/>
</dbReference>
<evidence type="ECO:0000256" key="7">
    <source>
        <dbReference type="ARBA" id="ARBA00017058"/>
    </source>
</evidence>
<dbReference type="Proteomes" id="UP000033483">
    <property type="component" value="Unassembled WGS sequence"/>
</dbReference>
<evidence type="ECO:0000256" key="2">
    <source>
        <dbReference type="ARBA" id="ARBA00004706"/>
    </source>
</evidence>
<sequence>MAKFDSYETPLGARYASKEMMELFSARTRVSTWRQLWVWLAEAEKELGLDFTDEQIQQLRDNVKITDEGFKVAAEEEKRRRHDVMAHVYAFGQVAPKAAGIIHVGATSCYVTDNADLIFLRDALDLLLPKLAKVIDNLAKFAMEWKDFPILGFTHYQAAQPITLGRRVCQWAQDLMMDLEDIEHVRSELKFRGAQGATGSQASFMEVFKGDEAKIDKLNEILCQKAGFPAVYDISTQTYTRKVDLRIANAISALGATAVRIAADIRHHAHDKVMDEPFESTQIGSSAMSFKRNPMRSERICALGRKLKTINANFADTFSNQWFERTLDDSAVRRMDIPEMFLLADSILLSLDNVTNGLVVNEAQFREQLAQELPFMVTENILMRMVQLGISRQDAHEEVRVLSHQAAKVVKQEGKKNDLVERMKANPFFAPIKDEIDSMMDPKLFVGRSVGMTERFAGPGGVLDKKLAPYRKQIDGSATAELNV</sequence>
<dbReference type="NCBIfam" id="TIGR00928">
    <property type="entry name" value="purB"/>
    <property type="match status" value="1"/>
</dbReference>
<comment type="caution">
    <text evidence="14">The sequence shown here is derived from an EMBL/GenBank/DDBJ whole genome shotgun (WGS) entry which is preliminary data.</text>
</comment>
<evidence type="ECO:0000256" key="12">
    <source>
        <dbReference type="RuleBase" id="RU361172"/>
    </source>
</evidence>
<dbReference type="GO" id="GO:0070626">
    <property type="term" value="F:(S)-2-(5-amino-1-(5-phospho-D-ribosyl)imidazole-4-carboxamido) succinate lyase (fumarate-forming) activity"/>
    <property type="evidence" value="ECO:0007669"/>
    <property type="project" value="TreeGrafter"/>
</dbReference>
<evidence type="ECO:0000256" key="1">
    <source>
        <dbReference type="ARBA" id="ARBA00000598"/>
    </source>
</evidence>
<dbReference type="PANTHER" id="PTHR43172">
    <property type="entry name" value="ADENYLOSUCCINATE LYASE"/>
    <property type="match status" value="1"/>
</dbReference>
<dbReference type="PROSITE" id="PS00163">
    <property type="entry name" value="FUMARATE_LYASES"/>
    <property type="match status" value="1"/>
</dbReference>
<dbReference type="GO" id="GO:0006189">
    <property type="term" value="P:'de novo' IMP biosynthetic process"/>
    <property type="evidence" value="ECO:0007669"/>
    <property type="project" value="UniProtKB-UniPathway"/>
</dbReference>
<dbReference type="FunFam" id="1.10.40.30:FF:000005">
    <property type="entry name" value="Adenylosuccinate lyase"/>
    <property type="match status" value="1"/>
</dbReference>
<evidence type="ECO:0000259" key="13">
    <source>
        <dbReference type="SMART" id="SM00998"/>
    </source>
</evidence>
<dbReference type="PANTHER" id="PTHR43172:SF1">
    <property type="entry name" value="ADENYLOSUCCINATE LYASE"/>
    <property type="match status" value="1"/>
</dbReference>
<name>A0A0F4ZK54_9PEZI</name>
<comment type="similarity">
    <text evidence="4 12">Belongs to the lyase 1 family. Adenylosuccinate lyase subfamily.</text>
</comment>
<evidence type="ECO:0000256" key="4">
    <source>
        <dbReference type="ARBA" id="ARBA00008273"/>
    </source>
</evidence>
<keyword evidence="8 12" id="KW-0658">Purine biosynthesis</keyword>
<keyword evidence="15" id="KW-1185">Reference proteome</keyword>
<evidence type="ECO:0000256" key="3">
    <source>
        <dbReference type="ARBA" id="ARBA00004734"/>
    </source>
</evidence>
<comment type="pathway">
    <text evidence="3 12">Purine metabolism; AMP biosynthesis via de novo pathway; AMP from IMP: step 2/2.</text>
</comment>
<gene>
    <name evidence="14" type="ORF">TD95_002082</name>
</gene>
<dbReference type="UniPathway" id="UPA00074">
    <property type="reaction ID" value="UER00132"/>
</dbReference>
<dbReference type="PRINTS" id="PR00149">
    <property type="entry name" value="FUMRATELYASE"/>
</dbReference>
<dbReference type="InterPro" id="IPR019468">
    <property type="entry name" value="AdenyloSucc_lyase_C"/>
</dbReference>
<comment type="pathway">
    <text evidence="2 12">Purine metabolism; IMP biosynthesis via de novo pathway; 5-amino-1-(5-phospho-D-ribosyl)imidazole-4-carboxamide from 5-amino-1-(5-phospho-D-ribosyl)imidazole-4-carboxylate: step 2/2.</text>
</comment>
<dbReference type="InterPro" id="IPR020557">
    <property type="entry name" value="Fumarate_lyase_CS"/>
</dbReference>
<dbReference type="Gene3D" id="1.20.200.10">
    <property type="entry name" value="Fumarase/aspartase (Central domain)"/>
    <property type="match status" value="1"/>
</dbReference>
<protein>
    <recommendedName>
        <fullName evidence="7 12">Adenylosuccinate lyase</fullName>
        <shortName evidence="12">ASL</shortName>
        <ecNumber evidence="6 12">4.3.2.2</ecNumber>
    </recommendedName>
    <alternativeName>
        <fullName evidence="10 12">Adenylosuccinase</fullName>
    </alternativeName>
</protein>
<dbReference type="InterPro" id="IPR008948">
    <property type="entry name" value="L-Aspartase-like"/>
</dbReference>
<evidence type="ECO:0000313" key="14">
    <source>
        <dbReference type="EMBL" id="KKA30506.1"/>
    </source>
</evidence>
<dbReference type="SMART" id="SM00998">
    <property type="entry name" value="ADSL_C"/>
    <property type="match status" value="1"/>
</dbReference>
<evidence type="ECO:0000313" key="15">
    <source>
        <dbReference type="Proteomes" id="UP000033483"/>
    </source>
</evidence>
<dbReference type="OrthoDB" id="406045at2759"/>
<dbReference type="GO" id="GO:0005829">
    <property type="term" value="C:cytosol"/>
    <property type="evidence" value="ECO:0007669"/>
    <property type="project" value="TreeGrafter"/>
</dbReference>
<feature type="domain" description="Adenylosuccinate lyase C-terminal" evidence="13">
    <location>
        <begin position="373"/>
        <end position="457"/>
    </location>
</feature>
<evidence type="ECO:0000256" key="9">
    <source>
        <dbReference type="ARBA" id="ARBA00023239"/>
    </source>
</evidence>